<sequence>MLDTILAHLCTLKSRTYFFRVVATRQTSSSGKPKSPRVQVVLPEELCVRLTALAELESRTVSNMAKVLIQQGIQRYEQEQSSVVSAPSLASTEGFRSALEAQQPRRLRGAPRRLRLYRPS</sequence>
<reference evidence="2 3" key="1">
    <citation type="journal article" date="2007" name="PLoS Genet.">
        <title>Patterns and implications of gene gain and loss in the evolution of Prochlorococcus.</title>
        <authorList>
            <person name="Kettler G.C."/>
            <person name="Martiny A.C."/>
            <person name="Huang K."/>
            <person name="Zucker J."/>
            <person name="Coleman M.L."/>
            <person name="Rodrigue S."/>
            <person name="Chen F."/>
            <person name="Lapidus A."/>
            <person name="Ferriera S."/>
            <person name="Johnson J."/>
            <person name="Steglich C."/>
            <person name="Church G.M."/>
            <person name="Richardson P."/>
            <person name="Chisholm S.W."/>
        </authorList>
    </citation>
    <scope>NUCLEOTIDE SEQUENCE [LARGE SCALE GENOMIC DNA]</scope>
    <source>
        <strain evidence="2 3">MIT 9303</strain>
    </source>
</reference>
<dbReference type="Proteomes" id="UP000002274">
    <property type="component" value="Chromosome"/>
</dbReference>
<accession>A2C697</accession>
<dbReference type="EMBL" id="CP000554">
    <property type="protein sequence ID" value="ABM77007.1"/>
    <property type="molecule type" value="Genomic_DNA"/>
</dbReference>
<evidence type="ECO:0000259" key="1">
    <source>
        <dbReference type="Pfam" id="PF07878"/>
    </source>
</evidence>
<feature type="domain" description="CopG-like ribbon-helix-helix" evidence="1">
    <location>
        <begin position="35"/>
        <end position="75"/>
    </location>
</feature>
<dbReference type="STRING" id="59922.P9303_02521"/>
<evidence type="ECO:0000313" key="2">
    <source>
        <dbReference type="EMBL" id="ABM77007.1"/>
    </source>
</evidence>
<organism evidence="2 3">
    <name type="scientific">Prochlorococcus marinus (strain MIT 9303)</name>
    <dbReference type="NCBI Taxonomy" id="59922"/>
    <lineage>
        <taxon>Bacteria</taxon>
        <taxon>Bacillati</taxon>
        <taxon>Cyanobacteriota</taxon>
        <taxon>Cyanophyceae</taxon>
        <taxon>Synechococcales</taxon>
        <taxon>Prochlorococcaceae</taxon>
        <taxon>Prochlorococcus</taxon>
    </lineage>
</organism>
<dbReference type="HOGENOM" id="CLU_179395_0_0_3"/>
<dbReference type="InterPro" id="IPR012869">
    <property type="entry name" value="RHH_5"/>
</dbReference>
<dbReference type="KEGG" id="pmf:P9303_02521"/>
<evidence type="ECO:0000313" key="3">
    <source>
        <dbReference type="Proteomes" id="UP000002274"/>
    </source>
</evidence>
<proteinExistence type="predicted"/>
<gene>
    <name evidence="2" type="ordered locus">P9303_02521</name>
</gene>
<protein>
    <recommendedName>
        <fullName evidence="1">CopG-like ribbon-helix-helix domain-containing protein</fullName>
    </recommendedName>
</protein>
<dbReference type="AlphaFoldDB" id="A2C697"/>
<dbReference type="Pfam" id="PF07878">
    <property type="entry name" value="RHH_5"/>
    <property type="match status" value="1"/>
</dbReference>
<name>A2C697_PROM3</name>